<dbReference type="InterPro" id="IPR002797">
    <property type="entry name" value="Polysacc_synth"/>
</dbReference>
<dbReference type="AlphaFoldDB" id="A0A419SBI6"/>
<feature type="transmembrane region" description="Helical" evidence="6">
    <location>
        <begin position="159"/>
        <end position="177"/>
    </location>
</feature>
<evidence type="ECO:0000256" key="4">
    <source>
        <dbReference type="ARBA" id="ARBA00022989"/>
    </source>
</evidence>
<comment type="subcellular location">
    <subcellularLocation>
        <location evidence="1">Cell membrane</location>
        <topology evidence="1">Multi-pass membrane protein</topology>
    </subcellularLocation>
</comment>
<feature type="transmembrane region" description="Helical" evidence="6">
    <location>
        <begin position="223"/>
        <end position="243"/>
    </location>
</feature>
<feature type="transmembrane region" description="Helical" evidence="6">
    <location>
        <begin position="39"/>
        <end position="64"/>
    </location>
</feature>
<feature type="transmembrane region" description="Helical" evidence="6">
    <location>
        <begin position="428"/>
        <end position="447"/>
    </location>
</feature>
<feature type="transmembrane region" description="Helical" evidence="6">
    <location>
        <begin position="263"/>
        <end position="285"/>
    </location>
</feature>
<dbReference type="InterPro" id="IPR050833">
    <property type="entry name" value="Poly_Biosynth_Transport"/>
</dbReference>
<evidence type="ECO:0000256" key="2">
    <source>
        <dbReference type="ARBA" id="ARBA00022475"/>
    </source>
</evidence>
<dbReference type="OrthoDB" id="88014at2"/>
<feature type="transmembrane region" description="Helical" evidence="6">
    <location>
        <begin position="306"/>
        <end position="326"/>
    </location>
</feature>
<organism evidence="7 8">
    <name type="scientific">Pelobium manganitolerans</name>
    <dbReference type="NCBI Taxonomy" id="1842495"/>
    <lineage>
        <taxon>Bacteria</taxon>
        <taxon>Pseudomonadati</taxon>
        <taxon>Bacteroidota</taxon>
        <taxon>Sphingobacteriia</taxon>
        <taxon>Sphingobacteriales</taxon>
        <taxon>Sphingobacteriaceae</taxon>
        <taxon>Pelobium</taxon>
    </lineage>
</organism>
<evidence type="ECO:0000256" key="5">
    <source>
        <dbReference type="ARBA" id="ARBA00023136"/>
    </source>
</evidence>
<dbReference type="Proteomes" id="UP000283433">
    <property type="component" value="Unassembled WGS sequence"/>
</dbReference>
<protein>
    <submittedName>
        <fullName evidence="7">Uncharacterized protein</fullName>
    </submittedName>
</protein>
<evidence type="ECO:0000256" key="3">
    <source>
        <dbReference type="ARBA" id="ARBA00022692"/>
    </source>
</evidence>
<dbReference type="RefSeq" id="WP_120180093.1">
    <property type="nucleotide sequence ID" value="NZ_MBTA01000001.1"/>
</dbReference>
<proteinExistence type="predicted"/>
<accession>A0A419SBI6</accession>
<feature type="transmembrane region" description="Helical" evidence="6">
    <location>
        <begin position="453"/>
        <end position="475"/>
    </location>
</feature>
<feature type="transmembrane region" description="Helical" evidence="6">
    <location>
        <begin position="338"/>
        <end position="358"/>
    </location>
</feature>
<feature type="transmembrane region" description="Helical" evidence="6">
    <location>
        <begin position="395"/>
        <end position="416"/>
    </location>
</feature>
<feature type="transmembrane region" description="Helical" evidence="6">
    <location>
        <begin position="84"/>
        <end position="103"/>
    </location>
</feature>
<dbReference type="PANTHER" id="PTHR30250">
    <property type="entry name" value="PST FAMILY PREDICTED COLANIC ACID TRANSPORTER"/>
    <property type="match status" value="1"/>
</dbReference>
<keyword evidence="8" id="KW-1185">Reference proteome</keyword>
<keyword evidence="4 6" id="KW-1133">Transmembrane helix</keyword>
<dbReference type="PANTHER" id="PTHR30250:SF11">
    <property type="entry name" value="O-ANTIGEN TRANSPORTER-RELATED"/>
    <property type="match status" value="1"/>
</dbReference>
<sequence>MNLLKKQGFFNSITLYIGTALGFINLTVLFQRILTPQEIGFFALLISVTLLYTQIAGLGFSSVITRYFPFFKSDDRTHNGFPTYVLKATSIGFLIVTAFYIFGKEYIIDLKSDSNGSSYFSRYYYTVIPVALFTLWYNLAETFSRTTYHNILPAFMREVALKGFTTIGVLLVYLQFFNYGDFVFWYIGTNALLLLLLLLYLKHLDLIRFKNIQQPVKEKSPEILKYGVYSMLAGGSITMIQNIDTIMLKIYTSESLVGYYFTLFSMAVVISLPAKALSTTSYQIIADAWSKNDLKRINKIYSKTSLVQFIIGCLLLIGLIANWHNILTILKKPEYAELYYVFIVVAIGFLCDITGGLNGAIISFSKNYRVIMYILIVAAAVCALLNMLFIPNFGIIGAALAYTLTMFALNFFYWIYLLVKFKLQPFRFSFVKVMLISAFVLLVGVYLPYVDNFFVDVAIRSALMALLYTGLIYFLKISADINEAIDQLLIKLKK</sequence>
<keyword evidence="5 6" id="KW-0472">Membrane</keyword>
<reference evidence="7 8" key="1">
    <citation type="submission" date="2016-07" db="EMBL/GenBank/DDBJ databases">
        <title>Genome of Pelobium manganitolerans.</title>
        <authorList>
            <person name="Wu S."/>
            <person name="Wang G."/>
        </authorList>
    </citation>
    <scope>NUCLEOTIDE SEQUENCE [LARGE SCALE GENOMIC DNA]</scope>
    <source>
        <strain evidence="7 8">YS-25</strain>
    </source>
</reference>
<feature type="transmembrane region" description="Helical" evidence="6">
    <location>
        <begin position="12"/>
        <end position="33"/>
    </location>
</feature>
<dbReference type="GO" id="GO:0005886">
    <property type="term" value="C:plasma membrane"/>
    <property type="evidence" value="ECO:0007669"/>
    <property type="project" value="UniProtKB-SubCell"/>
</dbReference>
<name>A0A419SBI6_9SPHI</name>
<evidence type="ECO:0000256" key="1">
    <source>
        <dbReference type="ARBA" id="ARBA00004651"/>
    </source>
</evidence>
<comment type="caution">
    <text evidence="7">The sequence shown here is derived from an EMBL/GenBank/DDBJ whole genome shotgun (WGS) entry which is preliminary data.</text>
</comment>
<dbReference type="Pfam" id="PF01943">
    <property type="entry name" value="Polysacc_synt"/>
    <property type="match status" value="1"/>
</dbReference>
<evidence type="ECO:0000313" key="8">
    <source>
        <dbReference type="Proteomes" id="UP000283433"/>
    </source>
</evidence>
<keyword evidence="3 6" id="KW-0812">Transmembrane</keyword>
<evidence type="ECO:0000256" key="6">
    <source>
        <dbReference type="SAM" id="Phobius"/>
    </source>
</evidence>
<dbReference type="EMBL" id="MBTA01000001">
    <property type="protein sequence ID" value="RKD20179.1"/>
    <property type="molecule type" value="Genomic_DNA"/>
</dbReference>
<keyword evidence="2" id="KW-1003">Cell membrane</keyword>
<feature type="transmembrane region" description="Helical" evidence="6">
    <location>
        <begin position="370"/>
        <end position="389"/>
    </location>
</feature>
<evidence type="ECO:0000313" key="7">
    <source>
        <dbReference type="EMBL" id="RKD20179.1"/>
    </source>
</evidence>
<gene>
    <name evidence="7" type="ORF">BCY91_00710</name>
</gene>
<feature type="transmembrane region" description="Helical" evidence="6">
    <location>
        <begin position="123"/>
        <end position="139"/>
    </location>
</feature>
<feature type="transmembrane region" description="Helical" evidence="6">
    <location>
        <begin position="183"/>
        <end position="202"/>
    </location>
</feature>